<keyword evidence="2" id="KW-1185">Reference proteome</keyword>
<gene>
    <name evidence="1" type="ORF">ACFYTF_23560</name>
</gene>
<dbReference type="Proteomes" id="UP001601444">
    <property type="component" value="Unassembled WGS sequence"/>
</dbReference>
<protein>
    <recommendedName>
        <fullName evidence="3">DUF222 domain-containing protein</fullName>
    </recommendedName>
</protein>
<organism evidence="1 2">
    <name type="scientific">Nocardia thailandica</name>
    <dbReference type="NCBI Taxonomy" id="257275"/>
    <lineage>
        <taxon>Bacteria</taxon>
        <taxon>Bacillati</taxon>
        <taxon>Actinomycetota</taxon>
        <taxon>Actinomycetes</taxon>
        <taxon>Mycobacteriales</taxon>
        <taxon>Nocardiaceae</taxon>
        <taxon>Nocardia</taxon>
    </lineage>
</organism>
<reference evidence="1 2" key="1">
    <citation type="submission" date="2024-10" db="EMBL/GenBank/DDBJ databases">
        <title>The Natural Products Discovery Center: Release of the First 8490 Sequenced Strains for Exploring Actinobacteria Biosynthetic Diversity.</title>
        <authorList>
            <person name="Kalkreuter E."/>
            <person name="Kautsar S.A."/>
            <person name="Yang D."/>
            <person name="Bader C.D."/>
            <person name="Teijaro C.N."/>
            <person name="Fluegel L."/>
            <person name="Davis C.M."/>
            <person name="Simpson J.R."/>
            <person name="Lauterbach L."/>
            <person name="Steele A.D."/>
            <person name="Gui C."/>
            <person name="Meng S."/>
            <person name="Li G."/>
            <person name="Viehrig K."/>
            <person name="Ye F."/>
            <person name="Su P."/>
            <person name="Kiefer A.F."/>
            <person name="Nichols A."/>
            <person name="Cepeda A.J."/>
            <person name="Yan W."/>
            <person name="Fan B."/>
            <person name="Jiang Y."/>
            <person name="Adhikari A."/>
            <person name="Zheng C.-J."/>
            <person name="Schuster L."/>
            <person name="Cowan T.M."/>
            <person name="Smanski M.J."/>
            <person name="Chevrette M.G."/>
            <person name="De Carvalho L.P.S."/>
            <person name="Shen B."/>
        </authorList>
    </citation>
    <scope>NUCLEOTIDE SEQUENCE [LARGE SCALE GENOMIC DNA]</scope>
    <source>
        <strain evidence="1 2">NPDC004045</strain>
    </source>
</reference>
<proteinExistence type="predicted"/>
<accession>A0ABW6PTY1</accession>
<dbReference type="RefSeq" id="WP_043660796.1">
    <property type="nucleotide sequence ID" value="NZ_JBIAMX010000016.1"/>
</dbReference>
<evidence type="ECO:0008006" key="3">
    <source>
        <dbReference type="Google" id="ProtNLM"/>
    </source>
</evidence>
<evidence type="ECO:0000313" key="2">
    <source>
        <dbReference type="Proteomes" id="UP001601444"/>
    </source>
</evidence>
<dbReference type="EMBL" id="JBIAMX010000016">
    <property type="protein sequence ID" value="MFF0545819.1"/>
    <property type="molecule type" value="Genomic_DNA"/>
</dbReference>
<name>A0ABW6PTY1_9NOCA</name>
<comment type="caution">
    <text evidence="1">The sequence shown here is derived from an EMBL/GenBank/DDBJ whole genome shotgun (WGS) entry which is preliminary data.</text>
</comment>
<sequence length="156" mass="16930">MSTVALVIRDLHGAENDLATLLLDVADRHRADHEIHHLARDLAGWSHDHVQALAGAGRAYGLDLAPVRRPGRAVADELDGGPHRSPGLLLLHDLREIHCAAAGVSIDWEILAQAAQALRDDELLGVVTRCHPRTLRQMRWADAQVKANAAQIVVAT</sequence>
<evidence type="ECO:0000313" key="1">
    <source>
        <dbReference type="EMBL" id="MFF0545819.1"/>
    </source>
</evidence>